<comment type="caution">
    <text evidence="8">The sequence shown here is derived from an EMBL/GenBank/DDBJ whole genome shotgun (WGS) entry which is preliminary data.</text>
</comment>
<feature type="transmembrane region" description="Helical" evidence="7">
    <location>
        <begin position="132"/>
        <end position="153"/>
    </location>
</feature>
<dbReference type="GO" id="GO:0005886">
    <property type="term" value="C:plasma membrane"/>
    <property type="evidence" value="ECO:0007669"/>
    <property type="project" value="UniProtKB-SubCell"/>
</dbReference>
<dbReference type="NCBIfam" id="NF004905">
    <property type="entry name" value="PRK06265.1-5"/>
    <property type="match status" value="1"/>
</dbReference>
<keyword evidence="3" id="KW-1003">Cell membrane</keyword>
<dbReference type="EMBL" id="SULG01000095">
    <property type="protein sequence ID" value="TLD40521.1"/>
    <property type="molecule type" value="Genomic_DNA"/>
</dbReference>
<protein>
    <submittedName>
        <fullName evidence="8">Substrate-specific component NikM of nickel ECF transporter</fullName>
    </submittedName>
</protein>
<name>A0A533QCZ8_9BACT</name>
<evidence type="ECO:0000313" key="9">
    <source>
        <dbReference type="Proteomes" id="UP000319783"/>
    </source>
</evidence>
<evidence type="ECO:0000313" key="8">
    <source>
        <dbReference type="EMBL" id="TLD40521.1"/>
    </source>
</evidence>
<feature type="transmembrane region" description="Helical" evidence="7">
    <location>
        <begin position="63"/>
        <end position="83"/>
    </location>
</feature>
<keyword evidence="5 7" id="KW-1133">Transmembrane helix</keyword>
<dbReference type="Proteomes" id="UP000319783">
    <property type="component" value="Unassembled WGS sequence"/>
</dbReference>
<dbReference type="Gene3D" id="1.10.1760.20">
    <property type="match status" value="1"/>
</dbReference>
<feature type="transmembrane region" description="Helical" evidence="7">
    <location>
        <begin position="168"/>
        <end position="189"/>
    </location>
</feature>
<dbReference type="AlphaFoldDB" id="A0A533QCZ8"/>
<dbReference type="PANTHER" id="PTHR34229">
    <property type="entry name" value="METAL TRANSPORT PROTEIN HI_1621-RELATED"/>
    <property type="match status" value="1"/>
</dbReference>
<evidence type="ECO:0000256" key="6">
    <source>
        <dbReference type="ARBA" id="ARBA00023136"/>
    </source>
</evidence>
<accession>A0A533QCZ8</accession>
<dbReference type="PANTHER" id="PTHR34229:SF1">
    <property type="entry name" value="METAL TRANSPORT PROTEIN HI_1621-RELATED"/>
    <property type="match status" value="1"/>
</dbReference>
<reference evidence="8 9" key="1">
    <citation type="submission" date="2019-04" db="EMBL/GenBank/DDBJ databases">
        <title>Genome of a novel bacterium Candidatus Jettenia ecosi reconstructed from metagenome of an anammox bioreactor.</title>
        <authorList>
            <person name="Mardanov A.V."/>
            <person name="Beletsky A.V."/>
            <person name="Ravin N.V."/>
            <person name="Botchkova E.A."/>
            <person name="Litti Y.V."/>
            <person name="Nozhevnikova A.N."/>
        </authorList>
    </citation>
    <scope>NUCLEOTIDE SEQUENCE [LARGE SCALE GENOMIC DNA]</scope>
    <source>
        <strain evidence="8">J2</strain>
    </source>
</reference>
<gene>
    <name evidence="8" type="ORF">JETT_3204</name>
</gene>
<feature type="transmembrane region" description="Helical" evidence="7">
    <location>
        <begin position="38"/>
        <end position="56"/>
    </location>
</feature>
<keyword evidence="2" id="KW-0813">Transport</keyword>
<evidence type="ECO:0000256" key="1">
    <source>
        <dbReference type="ARBA" id="ARBA00004651"/>
    </source>
</evidence>
<feature type="transmembrane region" description="Helical" evidence="7">
    <location>
        <begin position="7"/>
        <end position="26"/>
    </location>
</feature>
<evidence type="ECO:0000256" key="7">
    <source>
        <dbReference type="SAM" id="Phobius"/>
    </source>
</evidence>
<dbReference type="GO" id="GO:0000041">
    <property type="term" value="P:transition metal ion transport"/>
    <property type="evidence" value="ECO:0007669"/>
    <property type="project" value="InterPro"/>
</dbReference>
<feature type="transmembrane region" description="Helical" evidence="7">
    <location>
        <begin position="89"/>
        <end position="111"/>
    </location>
</feature>
<organism evidence="8 9">
    <name type="scientific">Candidatus Jettenia ecosi</name>
    <dbReference type="NCBI Taxonomy" id="2494326"/>
    <lineage>
        <taxon>Bacteria</taxon>
        <taxon>Pseudomonadati</taxon>
        <taxon>Planctomycetota</taxon>
        <taxon>Candidatus Brocadiia</taxon>
        <taxon>Candidatus Brocadiales</taxon>
        <taxon>Candidatus Brocadiaceae</taxon>
        <taxon>Candidatus Jettenia</taxon>
    </lineage>
</organism>
<sequence>MHISDGILSPYVVGIGWAIALPALVISVRRLRTDQVGAYGVVAAAFFAGSTIHIPVGPFSMHLVLSGMAGLLLGWGALTIVTVGLLLQALLIGFGGLIVLGINISIMALPGAIMGMLGRHWIKQSSPKKRPWIGSLIGGGTILISAILLYVALSTTHTALMPLAKLVFLGHIPIAIVEGAISFWLVYFLQKVKPSLLGIAL</sequence>
<evidence type="ECO:0000256" key="4">
    <source>
        <dbReference type="ARBA" id="ARBA00022692"/>
    </source>
</evidence>
<evidence type="ECO:0000256" key="2">
    <source>
        <dbReference type="ARBA" id="ARBA00022448"/>
    </source>
</evidence>
<dbReference type="InterPro" id="IPR002751">
    <property type="entry name" value="CbiM/NikMN"/>
</dbReference>
<evidence type="ECO:0000256" key="5">
    <source>
        <dbReference type="ARBA" id="ARBA00022989"/>
    </source>
</evidence>
<proteinExistence type="predicted"/>
<comment type="subcellular location">
    <subcellularLocation>
        <location evidence="1">Cell membrane</location>
        <topology evidence="1">Multi-pass membrane protein</topology>
    </subcellularLocation>
</comment>
<dbReference type="Pfam" id="PF01891">
    <property type="entry name" value="CbiM"/>
    <property type="match status" value="1"/>
</dbReference>
<evidence type="ECO:0000256" key="3">
    <source>
        <dbReference type="ARBA" id="ARBA00022475"/>
    </source>
</evidence>
<keyword evidence="4 7" id="KW-0812">Transmembrane</keyword>
<keyword evidence="6 7" id="KW-0472">Membrane</keyword>